<dbReference type="PIRSF" id="PIRSF038471">
    <property type="entry name" value="MreC"/>
    <property type="match status" value="1"/>
</dbReference>
<comment type="caution">
    <text evidence="8">The sequence shown here is derived from an EMBL/GenBank/DDBJ whole genome shotgun (WGS) entry which is preliminary data.</text>
</comment>
<dbReference type="Pfam" id="PF04085">
    <property type="entry name" value="MreC"/>
    <property type="match status" value="1"/>
</dbReference>
<sequence length="294" mass="32435">MDSFIRFLLRFKSLLLFLILEAVAVVLMVNTNSYHHYVFFSSANVVTGNLGGFVGGISDYFGLRGANEELLRQNMVLMEQVRDLQTRNNMLEQAISQDSLPVLPLAVDTTLSPDRNFRFIEAKILNLTVNRRLNYITLNKGARDGVSDNMGVICSDGVVGTVAMVSEKFSLVLPVINLQSKTSCRLDSCEYLGSLVWDGQDPLYAGLEEIPRHADVKVGDKVCTSGFSDIFPIGIPVGTVSEAEVTDADNFYSIKVRLSADFQRLTGVYVVAFEDNAELMQLTDSVSTLNAHGR</sequence>
<dbReference type="InterPro" id="IPR055342">
    <property type="entry name" value="MreC_beta-barrel_core"/>
</dbReference>
<comment type="function">
    <text evidence="5">Involved in formation and maintenance of cell shape.</text>
</comment>
<protein>
    <recommendedName>
        <fullName evidence="2 5">Cell shape-determining protein MreC</fullName>
    </recommendedName>
    <alternativeName>
        <fullName evidence="4 5">Cell shape protein MreC</fullName>
    </alternativeName>
</protein>
<dbReference type="InterPro" id="IPR042177">
    <property type="entry name" value="Cell/Rod_1"/>
</dbReference>
<dbReference type="Gene3D" id="2.40.10.350">
    <property type="entry name" value="Rod shape-determining protein MreC, domain 2"/>
    <property type="match status" value="1"/>
</dbReference>
<evidence type="ECO:0000256" key="2">
    <source>
        <dbReference type="ARBA" id="ARBA00013855"/>
    </source>
</evidence>
<dbReference type="PANTHER" id="PTHR34138:SF1">
    <property type="entry name" value="CELL SHAPE-DETERMINING PROTEIN MREC"/>
    <property type="match status" value="1"/>
</dbReference>
<evidence type="ECO:0000256" key="1">
    <source>
        <dbReference type="ARBA" id="ARBA00009369"/>
    </source>
</evidence>
<dbReference type="Proteomes" id="UP000823637">
    <property type="component" value="Unassembled WGS sequence"/>
</dbReference>
<keyword evidence="6" id="KW-0175">Coiled coil</keyword>
<gene>
    <name evidence="8" type="primary">mreC</name>
    <name evidence="8" type="ORF">IAC32_01890</name>
</gene>
<comment type="similarity">
    <text evidence="1 5">Belongs to the MreC family.</text>
</comment>
<keyword evidence="3 5" id="KW-0133">Cell shape</keyword>
<dbReference type="NCBIfam" id="NF010532">
    <property type="entry name" value="PRK13922.9-3"/>
    <property type="match status" value="1"/>
</dbReference>
<dbReference type="EMBL" id="JADIMR010000027">
    <property type="protein sequence ID" value="MBO8446483.1"/>
    <property type="molecule type" value="Genomic_DNA"/>
</dbReference>
<dbReference type="AlphaFoldDB" id="A0A9D9EGD1"/>
<evidence type="ECO:0000256" key="6">
    <source>
        <dbReference type="SAM" id="Coils"/>
    </source>
</evidence>
<organism evidence="8 9">
    <name type="scientific">Candidatus Enterocola intestinipullorum</name>
    <dbReference type="NCBI Taxonomy" id="2840783"/>
    <lineage>
        <taxon>Bacteria</taxon>
        <taxon>Pseudomonadati</taxon>
        <taxon>Bacteroidota</taxon>
        <taxon>Bacteroidia</taxon>
        <taxon>Bacteroidales</taxon>
        <taxon>Candidatus Enterocola</taxon>
    </lineage>
</organism>
<evidence type="ECO:0000313" key="8">
    <source>
        <dbReference type="EMBL" id="MBO8446483.1"/>
    </source>
</evidence>
<feature type="domain" description="Rod shape-determining protein MreC beta-barrel core" evidence="7">
    <location>
        <begin position="129"/>
        <end position="271"/>
    </location>
</feature>
<dbReference type="InterPro" id="IPR007221">
    <property type="entry name" value="MreC"/>
</dbReference>
<dbReference type="PANTHER" id="PTHR34138">
    <property type="entry name" value="CELL SHAPE-DETERMINING PROTEIN MREC"/>
    <property type="match status" value="1"/>
</dbReference>
<evidence type="ECO:0000313" key="9">
    <source>
        <dbReference type="Proteomes" id="UP000823637"/>
    </source>
</evidence>
<dbReference type="Gene3D" id="2.40.10.340">
    <property type="entry name" value="Rod shape-determining protein MreC, domain 1"/>
    <property type="match status" value="1"/>
</dbReference>
<accession>A0A9D9EGD1</accession>
<evidence type="ECO:0000256" key="4">
    <source>
        <dbReference type="ARBA" id="ARBA00032089"/>
    </source>
</evidence>
<reference evidence="8" key="2">
    <citation type="journal article" date="2021" name="PeerJ">
        <title>Extensive microbial diversity within the chicken gut microbiome revealed by metagenomics and culture.</title>
        <authorList>
            <person name="Gilroy R."/>
            <person name="Ravi A."/>
            <person name="Getino M."/>
            <person name="Pursley I."/>
            <person name="Horton D.L."/>
            <person name="Alikhan N.F."/>
            <person name="Baker D."/>
            <person name="Gharbi K."/>
            <person name="Hall N."/>
            <person name="Watson M."/>
            <person name="Adriaenssens E.M."/>
            <person name="Foster-Nyarko E."/>
            <person name="Jarju S."/>
            <person name="Secka A."/>
            <person name="Antonio M."/>
            <person name="Oren A."/>
            <person name="Chaudhuri R.R."/>
            <person name="La Ragione R."/>
            <person name="Hildebrand F."/>
            <person name="Pallen M.J."/>
        </authorList>
    </citation>
    <scope>NUCLEOTIDE SEQUENCE</scope>
    <source>
        <strain evidence="8">D3-1215</strain>
    </source>
</reference>
<evidence type="ECO:0000259" key="7">
    <source>
        <dbReference type="Pfam" id="PF04085"/>
    </source>
</evidence>
<dbReference type="GO" id="GO:0005886">
    <property type="term" value="C:plasma membrane"/>
    <property type="evidence" value="ECO:0007669"/>
    <property type="project" value="TreeGrafter"/>
</dbReference>
<proteinExistence type="inferred from homology"/>
<evidence type="ECO:0000256" key="5">
    <source>
        <dbReference type="PIRNR" id="PIRNR038471"/>
    </source>
</evidence>
<reference evidence="8" key="1">
    <citation type="submission" date="2020-10" db="EMBL/GenBank/DDBJ databases">
        <authorList>
            <person name="Gilroy R."/>
        </authorList>
    </citation>
    <scope>NUCLEOTIDE SEQUENCE</scope>
    <source>
        <strain evidence="8">D3-1215</strain>
    </source>
</reference>
<dbReference type="GO" id="GO:0008360">
    <property type="term" value="P:regulation of cell shape"/>
    <property type="evidence" value="ECO:0007669"/>
    <property type="project" value="UniProtKB-KW"/>
</dbReference>
<name>A0A9D9EGD1_9BACT</name>
<dbReference type="InterPro" id="IPR042175">
    <property type="entry name" value="Cell/Rod_MreC_2"/>
</dbReference>
<evidence type="ECO:0000256" key="3">
    <source>
        <dbReference type="ARBA" id="ARBA00022960"/>
    </source>
</evidence>
<feature type="coiled-coil region" evidence="6">
    <location>
        <begin position="67"/>
        <end position="94"/>
    </location>
</feature>